<proteinExistence type="predicted"/>
<dbReference type="Pfam" id="PF02721">
    <property type="entry name" value="DUF223"/>
    <property type="match status" value="1"/>
</dbReference>
<dbReference type="STRING" id="77586.A0A0D9XV46"/>
<dbReference type="EnsemblPlants" id="LPERR11G18770.1">
    <property type="protein sequence ID" value="LPERR11G18770.1"/>
    <property type="gene ID" value="LPERR11G18770"/>
</dbReference>
<protein>
    <recommendedName>
        <fullName evidence="1">Protein kinase domain-containing protein</fullName>
    </recommendedName>
</protein>
<dbReference type="Gene3D" id="2.40.50.140">
    <property type="entry name" value="Nucleic acid-binding proteins"/>
    <property type="match status" value="3"/>
</dbReference>
<accession>A0A0D9XV46</accession>
<feature type="domain" description="Protein kinase" evidence="1">
    <location>
        <begin position="1"/>
        <end position="216"/>
    </location>
</feature>
<dbReference type="SUPFAM" id="SSF56112">
    <property type="entry name" value="Protein kinase-like (PK-like)"/>
    <property type="match status" value="1"/>
</dbReference>
<dbReference type="SUPFAM" id="SSF50249">
    <property type="entry name" value="Nucleic acid-binding proteins"/>
    <property type="match status" value="3"/>
</dbReference>
<dbReference type="InterPro" id="IPR011009">
    <property type="entry name" value="Kinase-like_dom_sf"/>
</dbReference>
<organism evidence="2 3">
    <name type="scientific">Leersia perrieri</name>
    <dbReference type="NCBI Taxonomy" id="77586"/>
    <lineage>
        <taxon>Eukaryota</taxon>
        <taxon>Viridiplantae</taxon>
        <taxon>Streptophyta</taxon>
        <taxon>Embryophyta</taxon>
        <taxon>Tracheophyta</taxon>
        <taxon>Spermatophyta</taxon>
        <taxon>Magnoliopsida</taxon>
        <taxon>Liliopsida</taxon>
        <taxon>Poales</taxon>
        <taxon>Poaceae</taxon>
        <taxon>BOP clade</taxon>
        <taxon>Oryzoideae</taxon>
        <taxon>Oryzeae</taxon>
        <taxon>Oryzinae</taxon>
        <taxon>Leersia</taxon>
    </lineage>
</organism>
<dbReference type="HOGENOM" id="CLU_317469_0_0_1"/>
<evidence type="ECO:0000313" key="3">
    <source>
        <dbReference type="Proteomes" id="UP000032180"/>
    </source>
</evidence>
<dbReference type="Gramene" id="LPERR11G18770.1">
    <property type="protein sequence ID" value="LPERR11G18770.1"/>
    <property type="gene ID" value="LPERR11G18770"/>
</dbReference>
<dbReference type="eggNOG" id="KOG1187">
    <property type="taxonomic scope" value="Eukaryota"/>
</dbReference>
<dbReference type="Pfam" id="PF00069">
    <property type="entry name" value="Pkinase"/>
    <property type="match status" value="1"/>
</dbReference>
<evidence type="ECO:0000259" key="1">
    <source>
        <dbReference type="PROSITE" id="PS50011"/>
    </source>
</evidence>
<reference evidence="3" key="2">
    <citation type="submission" date="2013-12" db="EMBL/GenBank/DDBJ databases">
        <authorList>
            <person name="Yu Y."/>
            <person name="Lee S."/>
            <person name="de Baynast K."/>
            <person name="Wissotski M."/>
            <person name="Liu L."/>
            <person name="Talag J."/>
            <person name="Goicoechea J."/>
            <person name="Angelova A."/>
            <person name="Jetty R."/>
            <person name="Kudrna D."/>
            <person name="Golser W."/>
            <person name="Rivera L."/>
            <person name="Zhang J."/>
            <person name="Wing R."/>
        </authorList>
    </citation>
    <scope>NUCLEOTIDE SEQUENCE</scope>
</reference>
<reference evidence="2" key="3">
    <citation type="submission" date="2015-04" db="UniProtKB">
        <authorList>
            <consortium name="EnsemblPlants"/>
        </authorList>
    </citation>
    <scope>IDENTIFICATION</scope>
</reference>
<dbReference type="Proteomes" id="UP000032180">
    <property type="component" value="Chromosome 11"/>
</dbReference>
<dbReference type="InterPro" id="IPR012340">
    <property type="entry name" value="NA-bd_OB-fold"/>
</dbReference>
<keyword evidence="3" id="KW-1185">Reference proteome</keyword>
<dbReference type="Gene3D" id="1.10.510.10">
    <property type="entry name" value="Transferase(Phosphotransferase) domain 1"/>
    <property type="match status" value="1"/>
</dbReference>
<dbReference type="PANTHER" id="PTHR47165:SF4">
    <property type="entry name" value="OS03G0429900 PROTEIN"/>
    <property type="match status" value="1"/>
</dbReference>
<dbReference type="Gene3D" id="1.20.930.20">
    <property type="entry name" value="Adaptor protein Cbl, N-terminal domain"/>
    <property type="match status" value="1"/>
</dbReference>
<dbReference type="GO" id="GO:0007166">
    <property type="term" value="P:cell surface receptor signaling pathway"/>
    <property type="evidence" value="ECO:0007669"/>
    <property type="project" value="InterPro"/>
</dbReference>
<dbReference type="InterPro" id="IPR003871">
    <property type="entry name" value="RFA1B/D_OB_1st"/>
</dbReference>
<dbReference type="AlphaFoldDB" id="A0A0D9XV46"/>
<dbReference type="InterPro" id="IPR036537">
    <property type="entry name" value="Adaptor_Cbl_N_dom_sf"/>
</dbReference>
<dbReference type="SMART" id="SM00219">
    <property type="entry name" value="TyrKc"/>
    <property type="match status" value="1"/>
</dbReference>
<dbReference type="PANTHER" id="PTHR47165">
    <property type="entry name" value="OS03G0429900 PROTEIN"/>
    <property type="match status" value="1"/>
</dbReference>
<dbReference type="PROSITE" id="PS50011">
    <property type="entry name" value="PROTEIN_KINASE_DOM"/>
    <property type="match status" value="1"/>
</dbReference>
<reference evidence="2 3" key="1">
    <citation type="submission" date="2012-08" db="EMBL/GenBank/DDBJ databases">
        <title>Oryza genome evolution.</title>
        <authorList>
            <person name="Wing R.A."/>
        </authorList>
    </citation>
    <scope>NUCLEOTIDE SEQUENCE</scope>
</reference>
<dbReference type="InterPro" id="IPR000719">
    <property type="entry name" value="Prot_kinase_dom"/>
</dbReference>
<sequence length="938" mass="104826">MGMMSMIVYEYTKKGSLKGHLHGPPSSASSPVTMSWKTRIEILVGVSRAIEYLHSSQPPVIHRNIKPCNILLDSNWALHLSGFDLAVRYYGEAMHFTDQVNIKAMAYVDPEDMVWVDLKMDVYSFGVVMLEVLTGKGVLHRPSQEERMVRLVDLTLPLIEAGEIGRFLDRRPAAQSTPRQLKAVNLVARTAVGCVQGNREDRLAMSDVVANLQAALELVSCDGPTGEMELLELAANVAQLTGVDLSRLIRMVVWMVKTVCRNGDECCRQIEERAERLAGELRKLQESEMEDQLEEEWKSLEGKPSLRRAHELVAACQQGSNYLRRFCLRKDDLADQRKELDYYLQQLQLFQRYTVTNDEQTHLLNGTRHHVFNQDGAQLPEELPTSHSDRNASDAMAYTLLKDVTQNRHDWTVLVRLARLWEYADYADKSNVLHLDFVMVDKKGTAMEGTVPKYLLPQFSPLLKEGSVYYISKFEVADAKQKYRAVDAVLMARLTKFSIVEEVTPQPQDLPVYVYTATPFTTLPDRISKTELLTGNQQIAVCLWGSHANAFHVDGTHLTSNEGPTTILFVGMIVTTTQSGRLTLQSTSATKWYINVLIPEVRSLRASVGTQSHQLQWQENPVGRPDPIEASLTELVRVIPNDAIGTYYKVDIFIKDFVPNKPWSYLGCSSCSNRTFRDGDGYKCPSCSVRKAEPMTIPDTSAATLNILFPHFPYRYMITVQAIDRASINMPDAPVANFIFFNEIGQNLVGRPAALFIPDAGGQSTYIPTELKDLIGRRYTVIAKISPSSIQDEYLTFYVREAEEHNANLAMSTHPSVDEASTSVTNAAVSAPAVGGIGAATTMTPALLPNTELAGLTPSTSTLPGTEELYSPIEEAQARLLGTLFLLSKLTRQRIELPNAAFTHSLHLVTTQKRISLLCFVLYLYVLHSTYHPVSVIV</sequence>
<dbReference type="CDD" id="cd21037">
    <property type="entry name" value="MLKL_NTD"/>
    <property type="match status" value="1"/>
</dbReference>
<evidence type="ECO:0000313" key="2">
    <source>
        <dbReference type="EnsemblPlants" id="LPERR11G18770.1"/>
    </source>
</evidence>
<dbReference type="InterPro" id="IPR059179">
    <property type="entry name" value="MLKL-like_MCAfunc"/>
</dbReference>
<name>A0A0D9XV46_9ORYZ</name>
<dbReference type="CDD" id="cd04480">
    <property type="entry name" value="RPA1_DBD_A_like"/>
    <property type="match status" value="1"/>
</dbReference>
<dbReference type="GO" id="GO:0004713">
    <property type="term" value="F:protein tyrosine kinase activity"/>
    <property type="evidence" value="ECO:0007669"/>
    <property type="project" value="InterPro"/>
</dbReference>
<dbReference type="GO" id="GO:0005524">
    <property type="term" value="F:ATP binding"/>
    <property type="evidence" value="ECO:0007669"/>
    <property type="project" value="InterPro"/>
</dbReference>
<dbReference type="InterPro" id="IPR020635">
    <property type="entry name" value="Tyr_kinase_cat_dom"/>
</dbReference>